<proteinExistence type="predicted"/>
<dbReference type="Proteomes" id="UP000294668">
    <property type="component" value="Unassembled WGS sequence"/>
</dbReference>
<reference evidence="3" key="3">
    <citation type="submission" date="2019-02" db="EMBL/GenBank/DDBJ databases">
        <authorList>
            <person name="Buron G."/>
            <person name="Chaylann A."/>
            <person name="Dolejs I."/>
            <person name="Forster J."/>
            <person name="Miks M.H."/>
        </authorList>
    </citation>
    <scope>NUCLEOTIDE SEQUENCE</scope>
    <source>
        <strain evidence="3">DSM 10551</strain>
    </source>
</reference>
<dbReference type="InterPro" id="IPR009898">
    <property type="entry name" value="DUF1440"/>
</dbReference>
<evidence type="ECO:0000313" key="5">
    <source>
        <dbReference type="Proteomes" id="UP000294668"/>
    </source>
</evidence>
<evidence type="ECO:0000313" key="2">
    <source>
        <dbReference type="EMBL" id="GAW71588.1"/>
    </source>
</evidence>
<keyword evidence="1" id="KW-1133">Transmembrane helix</keyword>
<name>A0A224V3S2_9LACO</name>
<feature type="transmembrane region" description="Helical" evidence="1">
    <location>
        <begin position="111"/>
        <end position="130"/>
    </location>
</feature>
<dbReference type="AlphaFoldDB" id="A0A224V3S2"/>
<dbReference type="Pfam" id="PF07274">
    <property type="entry name" value="DUF1440"/>
    <property type="match status" value="1"/>
</dbReference>
<feature type="transmembrane region" description="Helical" evidence="1">
    <location>
        <begin position="79"/>
        <end position="99"/>
    </location>
</feature>
<keyword evidence="5" id="KW-1185">Reference proteome</keyword>
<protein>
    <submittedName>
        <fullName evidence="2">Membrane protein</fullName>
    </submittedName>
</protein>
<dbReference type="EMBL" id="BDGB01000039">
    <property type="protein sequence ID" value="GAW71588.1"/>
    <property type="molecule type" value="Genomic_DNA"/>
</dbReference>
<dbReference type="EMBL" id="PUFL01000072">
    <property type="protein sequence ID" value="TDG90150.1"/>
    <property type="molecule type" value="Genomic_DNA"/>
</dbReference>
<sequence length="171" mass="18833">MLKGDHHMSKSVNWKAALIAGGVAGVISGLVKLGWENVLPPRTPERNKTNPPQRLLEQAGVPEKVTHATYTYSDQQLPWVSYVIHFGFSTSFAMFYSLAGHYVPMIKMGDGTLFGLGVWGAFHLGIMPAMGTVPAAKDQPAEEHVSEALGHVVWMWTNDLIADEVYRKLSK</sequence>
<comment type="caution">
    <text evidence="2">The sequence shown here is derived from an EMBL/GenBank/DDBJ whole genome shotgun (WGS) entry which is preliminary data.</text>
</comment>
<organism evidence="2 4">
    <name type="scientific">Lentilactobacillus parakefiri</name>
    <dbReference type="NCBI Taxonomy" id="152332"/>
    <lineage>
        <taxon>Bacteria</taxon>
        <taxon>Bacillati</taxon>
        <taxon>Bacillota</taxon>
        <taxon>Bacilli</taxon>
        <taxon>Lactobacillales</taxon>
        <taxon>Lactobacillaceae</taxon>
        <taxon>Lentilactobacillus</taxon>
    </lineage>
</organism>
<feature type="transmembrane region" description="Helical" evidence="1">
    <location>
        <begin position="12"/>
        <end position="35"/>
    </location>
</feature>
<reference evidence="2 4" key="1">
    <citation type="journal article" date="2017" name="Biosci Microbiota Food Health">
        <title>Genomic characterization reconfirms the taxonomic status of Lactobacillus parakefiri.</title>
        <authorList>
            <person name="Tanizawa Y."/>
            <person name="Kobayashi H."/>
            <person name="Kaminuma E."/>
            <person name="Sakamoto M."/>
            <person name="Ohkuma M."/>
            <person name="Nakamura Y."/>
            <person name="Arita M."/>
            <person name="Tohno M."/>
        </authorList>
    </citation>
    <scope>NUCLEOTIDE SEQUENCE [LARGE SCALE GENOMIC DNA]</scope>
    <source>
        <strain evidence="2 4">JCM 8573</strain>
    </source>
</reference>
<keyword evidence="1" id="KW-0812">Transmembrane</keyword>
<reference evidence="3 5" key="2">
    <citation type="journal article" date="2019" name="Appl. Microbiol. Biotechnol.">
        <title>Uncovering carbohydrate metabolism through a genotype-phenotype association study of 56 lactic acid bacteria genomes.</title>
        <authorList>
            <person name="Buron-Moles G."/>
            <person name="Chailyan A."/>
            <person name="Dolejs I."/>
            <person name="Forster J."/>
            <person name="Miks M.H."/>
        </authorList>
    </citation>
    <scope>NUCLEOTIDE SEQUENCE [LARGE SCALE GENOMIC DNA]</scope>
    <source>
        <strain evidence="3 5">DSM 10551</strain>
    </source>
</reference>
<evidence type="ECO:0000313" key="3">
    <source>
        <dbReference type="EMBL" id="TDG90150.1"/>
    </source>
</evidence>
<gene>
    <name evidence="3" type="ORF">C5L28_000203</name>
    <name evidence="2" type="ORF">LPKJCM_00669</name>
</gene>
<evidence type="ECO:0000256" key="1">
    <source>
        <dbReference type="SAM" id="Phobius"/>
    </source>
</evidence>
<dbReference type="Proteomes" id="UP000214739">
    <property type="component" value="Unassembled WGS sequence"/>
</dbReference>
<accession>A0A224V3S2</accession>
<evidence type="ECO:0000313" key="4">
    <source>
        <dbReference type="Proteomes" id="UP000214739"/>
    </source>
</evidence>
<keyword evidence="1" id="KW-0472">Membrane</keyword>